<accession>A0ABR6Y001</accession>
<dbReference type="RefSeq" id="WP_186845148.1">
    <property type="nucleotide sequence ID" value="NZ_JACOME010000001.1"/>
</dbReference>
<keyword evidence="1" id="KW-1133">Transmembrane helix</keyword>
<evidence type="ECO:0000313" key="2">
    <source>
        <dbReference type="EMBL" id="MBC3846067.1"/>
    </source>
</evidence>
<keyword evidence="3" id="KW-1185">Reference proteome</keyword>
<protein>
    <recommendedName>
        <fullName evidence="4">MotA/TolQ/ExbB proton channel family protein</fullName>
    </recommendedName>
</protein>
<dbReference type="EMBL" id="JACOME010000001">
    <property type="protein sequence ID" value="MBC3846067.1"/>
    <property type="molecule type" value="Genomic_DNA"/>
</dbReference>
<comment type="caution">
    <text evidence="2">The sequence shown here is derived from an EMBL/GenBank/DDBJ whole genome shotgun (WGS) entry which is preliminary data.</text>
</comment>
<feature type="transmembrane region" description="Helical" evidence="1">
    <location>
        <begin position="7"/>
        <end position="25"/>
    </location>
</feature>
<dbReference type="Proteomes" id="UP000607435">
    <property type="component" value="Unassembled WGS sequence"/>
</dbReference>
<name>A0ABR6Y001_9FLAO</name>
<gene>
    <name evidence="2" type="ORF">H6H04_06740</name>
</gene>
<sequence>MHKILKIVAAVLSLVGIVSLIRIIAAGDEALKTGGEDGLFEPMAWIGYIILGLTILFVLVFVLKNLFTNTSGLKNTLIGVGAFAAVLIIAYVVSGGDAMTYDLQDGVATEGQSHMVGAGLVAFYILLAVAAVTMIFSGVKKVISK</sequence>
<keyword evidence="1" id="KW-0472">Membrane</keyword>
<reference evidence="2 3" key="1">
    <citation type="submission" date="2020-08" db="EMBL/GenBank/DDBJ databases">
        <title>Winogradskyella ouciana sp. nov., isolated from the hadal seawater of the Mariana Trench.</title>
        <authorList>
            <person name="He X."/>
        </authorList>
    </citation>
    <scope>NUCLEOTIDE SEQUENCE [LARGE SCALE GENOMIC DNA]</scope>
    <source>
        <strain evidence="2 3">KCTC 22026</strain>
    </source>
</reference>
<evidence type="ECO:0000313" key="3">
    <source>
        <dbReference type="Proteomes" id="UP000607435"/>
    </source>
</evidence>
<feature type="transmembrane region" description="Helical" evidence="1">
    <location>
        <begin position="75"/>
        <end position="94"/>
    </location>
</feature>
<evidence type="ECO:0008006" key="4">
    <source>
        <dbReference type="Google" id="ProtNLM"/>
    </source>
</evidence>
<proteinExistence type="predicted"/>
<keyword evidence="1" id="KW-0812">Transmembrane</keyword>
<feature type="transmembrane region" description="Helical" evidence="1">
    <location>
        <begin position="45"/>
        <end position="63"/>
    </location>
</feature>
<organism evidence="2 3">
    <name type="scientific">Winogradskyella echinorum</name>
    <dbReference type="NCBI Taxonomy" id="538189"/>
    <lineage>
        <taxon>Bacteria</taxon>
        <taxon>Pseudomonadati</taxon>
        <taxon>Bacteroidota</taxon>
        <taxon>Flavobacteriia</taxon>
        <taxon>Flavobacteriales</taxon>
        <taxon>Flavobacteriaceae</taxon>
        <taxon>Winogradskyella</taxon>
    </lineage>
</organism>
<feature type="transmembrane region" description="Helical" evidence="1">
    <location>
        <begin position="114"/>
        <end position="139"/>
    </location>
</feature>
<evidence type="ECO:0000256" key="1">
    <source>
        <dbReference type="SAM" id="Phobius"/>
    </source>
</evidence>